<keyword evidence="7" id="KW-1185">Reference proteome</keyword>
<dbReference type="SUPFAM" id="SSF54928">
    <property type="entry name" value="RNA-binding domain, RBD"/>
    <property type="match status" value="1"/>
</dbReference>
<dbReference type="InterPro" id="IPR036388">
    <property type="entry name" value="WH-like_DNA-bd_sf"/>
</dbReference>
<keyword evidence="1" id="KW-0597">Phosphoprotein</keyword>
<dbReference type="Pfam" id="PF26088">
    <property type="entry name" value="RRM_LARP4"/>
    <property type="match status" value="1"/>
</dbReference>
<dbReference type="InterPro" id="IPR006630">
    <property type="entry name" value="La_HTH"/>
</dbReference>
<evidence type="ECO:0000256" key="1">
    <source>
        <dbReference type="ARBA" id="ARBA00022553"/>
    </source>
</evidence>
<evidence type="ECO:0000313" key="6">
    <source>
        <dbReference type="Ensembl" id="ENSPTXP00000010774.1"/>
    </source>
</evidence>
<feature type="region of interest" description="Disordered" evidence="4">
    <location>
        <begin position="414"/>
        <end position="499"/>
    </location>
</feature>
<feature type="compositionally biased region" description="Pro residues" evidence="4">
    <location>
        <begin position="482"/>
        <end position="491"/>
    </location>
</feature>
<reference evidence="6" key="1">
    <citation type="submission" date="2025-08" db="UniProtKB">
        <authorList>
            <consortium name="Ensembl"/>
        </authorList>
    </citation>
    <scope>IDENTIFICATION</scope>
</reference>
<feature type="compositionally biased region" description="Basic residues" evidence="4">
    <location>
        <begin position="459"/>
        <end position="469"/>
    </location>
</feature>
<dbReference type="AlphaFoldDB" id="A0A670YIC3"/>
<dbReference type="OMA" id="HRCRETR"/>
<proteinExistence type="predicted"/>
<feature type="compositionally biased region" description="Polar residues" evidence="4">
    <location>
        <begin position="446"/>
        <end position="456"/>
    </location>
</feature>
<keyword evidence="2 3" id="KW-0694">RNA-binding</keyword>
<dbReference type="SUPFAM" id="SSF46785">
    <property type="entry name" value="Winged helix' DNA-binding domain"/>
    <property type="match status" value="1"/>
</dbReference>
<dbReference type="GO" id="GO:0010494">
    <property type="term" value="C:cytoplasmic stress granule"/>
    <property type="evidence" value="ECO:0007669"/>
    <property type="project" value="TreeGrafter"/>
</dbReference>
<feature type="compositionally biased region" description="Basic and acidic residues" evidence="4">
    <location>
        <begin position="631"/>
        <end position="653"/>
    </location>
</feature>
<dbReference type="PANTHER" id="PTHR22792">
    <property type="entry name" value="LUPUS LA PROTEIN-RELATED"/>
    <property type="match status" value="1"/>
</dbReference>
<gene>
    <name evidence="6" type="primary">LARP4B</name>
</gene>
<dbReference type="GO" id="GO:0005829">
    <property type="term" value="C:cytosol"/>
    <property type="evidence" value="ECO:0007669"/>
    <property type="project" value="TreeGrafter"/>
</dbReference>
<evidence type="ECO:0000256" key="4">
    <source>
        <dbReference type="SAM" id="MobiDB-lite"/>
    </source>
</evidence>
<dbReference type="GO" id="GO:0003730">
    <property type="term" value="F:mRNA 3'-UTR binding"/>
    <property type="evidence" value="ECO:0007669"/>
    <property type="project" value="TreeGrafter"/>
</dbReference>
<dbReference type="InterPro" id="IPR035979">
    <property type="entry name" value="RBD_domain_sf"/>
</dbReference>
<protein>
    <recommendedName>
        <fullName evidence="5">HTH La-type RNA-binding domain-containing protein</fullName>
    </recommendedName>
</protein>
<dbReference type="InterPro" id="IPR034900">
    <property type="entry name" value="LARP4B_RRM"/>
</dbReference>
<evidence type="ECO:0000256" key="2">
    <source>
        <dbReference type="ARBA" id="ARBA00022884"/>
    </source>
</evidence>
<dbReference type="GeneTree" id="ENSGT00940000157755"/>
<dbReference type="CDD" id="cd12706">
    <property type="entry name" value="RRM_LARP5"/>
    <property type="match status" value="1"/>
</dbReference>
<reference evidence="6" key="2">
    <citation type="submission" date="2025-09" db="UniProtKB">
        <authorList>
            <consortium name="Ensembl"/>
        </authorList>
    </citation>
    <scope>IDENTIFICATION</scope>
</reference>
<dbReference type="Ensembl" id="ENSPTXT00000011129.1">
    <property type="protein sequence ID" value="ENSPTXP00000010774.1"/>
    <property type="gene ID" value="ENSPTXG00000007613.1"/>
</dbReference>
<dbReference type="PANTHER" id="PTHR22792:SF43">
    <property type="entry name" value="LA-RELATED PROTEIN 4B"/>
    <property type="match status" value="1"/>
</dbReference>
<dbReference type="InterPro" id="IPR045180">
    <property type="entry name" value="La_dom_prot"/>
</dbReference>
<dbReference type="Gene3D" id="1.10.10.10">
    <property type="entry name" value="Winged helix-like DNA-binding domain superfamily/Winged helix DNA-binding domain"/>
    <property type="match status" value="1"/>
</dbReference>
<organism evidence="6 7">
    <name type="scientific">Pseudonaja textilis</name>
    <name type="common">Eastern brown snake</name>
    <dbReference type="NCBI Taxonomy" id="8673"/>
    <lineage>
        <taxon>Eukaryota</taxon>
        <taxon>Metazoa</taxon>
        <taxon>Chordata</taxon>
        <taxon>Craniata</taxon>
        <taxon>Vertebrata</taxon>
        <taxon>Euteleostomi</taxon>
        <taxon>Lepidosauria</taxon>
        <taxon>Squamata</taxon>
        <taxon>Bifurcata</taxon>
        <taxon>Unidentata</taxon>
        <taxon>Episquamata</taxon>
        <taxon>Toxicofera</taxon>
        <taxon>Serpentes</taxon>
        <taxon>Colubroidea</taxon>
        <taxon>Elapidae</taxon>
        <taxon>Hydrophiinae</taxon>
        <taxon>Pseudonaja</taxon>
    </lineage>
</organism>
<accession>A0A670YIC3</accession>
<name>A0A670YIC3_PSETE</name>
<dbReference type="Pfam" id="PF05383">
    <property type="entry name" value="La"/>
    <property type="match status" value="1"/>
</dbReference>
<feature type="region of interest" description="Disordered" evidence="4">
    <location>
        <begin position="555"/>
        <end position="574"/>
    </location>
</feature>
<evidence type="ECO:0000256" key="3">
    <source>
        <dbReference type="PROSITE-ProRule" id="PRU00332"/>
    </source>
</evidence>
<dbReference type="PROSITE" id="PS50961">
    <property type="entry name" value="HTH_LA"/>
    <property type="match status" value="1"/>
</dbReference>
<sequence>MTSDQDTKIVAEPQVQQVQEVKDSSHLVSFDIILTSGNFMRCVLQEPAKVSELNPNAKVWGNHMIHVEATGTERGVNKPLEEVTDHPPDSCKEGTRNVFSNTTLLVITKANYLHLHNVFLVQIVFLQLTRFLILLPNLASDMYLTSQMDSDQYVPIITVANLDHVKKLSTNMDLIVEVLRSLPLVQVDEKGEKVRPNQNRCIVILREVPESTPIEEVQALFKGENLPKFINCEFAYNDNWFITFESEADAQQAYRYLREDVKTFQGKPIKARIKAKAIAINSFLPKNGYRPADMNIYTQQRYTTSFAYLPPVYGPQQQFPLYSLITPQAWSTTHSYIDPSLVTPFPNTGFINGFTAPTFKPTVTPLATLRQYTPRTRNPSKSYLRHTIPTVDRGTGLLESPTIFNLSADRLINGVRNPQTRHPGQNRTRMQSTTSYIKRDVGSGRVESTASDSSPSLGRGRKNSYGYRKKRDDKFVRGQTQSPPPIKPPSPSFELGLSSFPPLPGAAGNLKTEDMFENRLSNVNVSSKEKGISVGTNTVPSGIPREIYLPVSSALPRTSETPPSPSQAPEIHTSGGDEITQFYSILFLCVFFLIKQERRKPSYAEICQRISKDAAPLQSQKEQKPNTVACGKEERKSTETLERSKELKSKDQWRPSGHRPPLPPSVGKRLTKEQSTPPKSSQ</sequence>
<dbReference type="InterPro" id="IPR058699">
    <property type="entry name" value="RRM_LARP4/4B"/>
</dbReference>
<feature type="compositionally biased region" description="Polar residues" evidence="4">
    <location>
        <begin position="673"/>
        <end position="682"/>
    </location>
</feature>
<dbReference type="SMART" id="SM00715">
    <property type="entry name" value="LA"/>
    <property type="match status" value="1"/>
</dbReference>
<feature type="domain" description="HTH La-type RNA-binding" evidence="5">
    <location>
        <begin position="115"/>
        <end position="204"/>
    </location>
</feature>
<feature type="compositionally biased region" description="Polar residues" evidence="4">
    <location>
        <begin position="416"/>
        <end position="436"/>
    </location>
</feature>
<feature type="region of interest" description="Disordered" evidence="4">
    <location>
        <begin position="615"/>
        <end position="682"/>
    </location>
</feature>
<dbReference type="GO" id="GO:0045727">
    <property type="term" value="P:positive regulation of translation"/>
    <property type="evidence" value="ECO:0007669"/>
    <property type="project" value="TreeGrafter"/>
</dbReference>
<evidence type="ECO:0000259" key="5">
    <source>
        <dbReference type="PROSITE" id="PS50961"/>
    </source>
</evidence>
<evidence type="ECO:0000313" key="7">
    <source>
        <dbReference type="Proteomes" id="UP000472273"/>
    </source>
</evidence>
<dbReference type="InterPro" id="IPR036390">
    <property type="entry name" value="WH_DNA-bd_sf"/>
</dbReference>
<dbReference type="Proteomes" id="UP000472273">
    <property type="component" value="Unplaced"/>
</dbReference>